<evidence type="ECO:0000313" key="2">
    <source>
        <dbReference type="EMBL" id="TGO67279.1"/>
    </source>
</evidence>
<evidence type="ECO:0000313" key="3">
    <source>
        <dbReference type="Proteomes" id="UP000297452"/>
    </source>
</evidence>
<comment type="caution">
    <text evidence="2">The sequence shown here is derived from an EMBL/GenBank/DDBJ whole genome shotgun (WGS) entry which is preliminary data.</text>
</comment>
<proteinExistence type="predicted"/>
<keyword evidence="1" id="KW-0472">Membrane</keyword>
<feature type="transmembrane region" description="Helical" evidence="1">
    <location>
        <begin position="20"/>
        <end position="41"/>
    </location>
</feature>
<organism evidence="2 3">
    <name type="scientific">Botryotinia narcissicola</name>
    <dbReference type="NCBI Taxonomy" id="278944"/>
    <lineage>
        <taxon>Eukaryota</taxon>
        <taxon>Fungi</taxon>
        <taxon>Dikarya</taxon>
        <taxon>Ascomycota</taxon>
        <taxon>Pezizomycotina</taxon>
        <taxon>Leotiomycetes</taxon>
        <taxon>Helotiales</taxon>
        <taxon>Sclerotiniaceae</taxon>
        <taxon>Botryotinia</taxon>
    </lineage>
</organism>
<dbReference type="OrthoDB" id="10345734at2759"/>
<name>A0A4Z1J0V8_9HELO</name>
<keyword evidence="1" id="KW-0812">Transmembrane</keyword>
<keyword evidence="3" id="KW-1185">Reference proteome</keyword>
<keyword evidence="1" id="KW-1133">Transmembrane helix</keyword>
<dbReference type="EMBL" id="PQXJ01000045">
    <property type="protein sequence ID" value="TGO67279.1"/>
    <property type="molecule type" value="Genomic_DNA"/>
</dbReference>
<gene>
    <name evidence="2" type="ORF">BOTNAR_0045g00230</name>
</gene>
<reference evidence="2 3" key="1">
    <citation type="submission" date="2017-12" db="EMBL/GenBank/DDBJ databases">
        <title>Comparative genomics of Botrytis spp.</title>
        <authorList>
            <person name="Valero-Jimenez C.A."/>
            <person name="Tapia P."/>
            <person name="Veloso J."/>
            <person name="Silva-Moreno E."/>
            <person name="Staats M."/>
            <person name="Valdes J.H."/>
            <person name="Van Kan J.A.L."/>
        </authorList>
    </citation>
    <scope>NUCLEOTIDE SEQUENCE [LARGE SCALE GENOMIC DNA]</scope>
    <source>
        <strain evidence="2 3">MUCL2120</strain>
    </source>
</reference>
<accession>A0A4Z1J0V8</accession>
<dbReference type="AlphaFoldDB" id="A0A4Z1J0V8"/>
<protein>
    <submittedName>
        <fullName evidence="2">Uncharacterized protein</fullName>
    </submittedName>
</protein>
<dbReference type="Proteomes" id="UP000297452">
    <property type="component" value="Unassembled WGS sequence"/>
</dbReference>
<evidence type="ECO:0000256" key="1">
    <source>
        <dbReference type="SAM" id="Phobius"/>
    </source>
</evidence>
<sequence>MDTPDVHQRTGVALADTLRWNSSAVVVGCFVYRGLLVFLMVEARTNGTTCRVPDLALGHKSNFIFLKSSDFRNINNYVNYGNKTITIQLRTLNEIPQRKFR</sequence>